<protein>
    <submittedName>
        <fullName evidence="2">Histidine phosphotransferase</fullName>
    </submittedName>
</protein>
<dbReference type="Gene3D" id="3.30.565.10">
    <property type="entry name" value="Histidine kinase-like ATPase, C-terminal domain"/>
    <property type="match status" value="1"/>
</dbReference>
<dbReference type="KEGG" id="sual:KDD17_06770"/>
<dbReference type="Pfam" id="PF10090">
    <property type="entry name" value="HPTransfase"/>
    <property type="match status" value="1"/>
</dbReference>
<name>A0A975PNA6_9RHOB</name>
<proteinExistence type="predicted"/>
<accession>A0A975PNA6</accession>
<keyword evidence="3" id="KW-1185">Reference proteome</keyword>
<dbReference type="Proteomes" id="UP000683291">
    <property type="component" value="Chromosome 1"/>
</dbReference>
<reference evidence="2" key="1">
    <citation type="submission" date="2021-04" db="EMBL/GenBank/DDBJ databases">
        <title>Complete genome sequence for Sulfitobacter sp. strain JK7-1.</title>
        <authorList>
            <person name="Park S.-J."/>
        </authorList>
    </citation>
    <scope>NUCLEOTIDE SEQUENCE</scope>
    <source>
        <strain evidence="2">JK7-1</strain>
    </source>
</reference>
<evidence type="ECO:0000313" key="3">
    <source>
        <dbReference type="Proteomes" id="UP000683291"/>
    </source>
</evidence>
<organism evidence="2 3">
    <name type="scientific">Sulfitobacter albidus</name>
    <dbReference type="NCBI Taxonomy" id="2829501"/>
    <lineage>
        <taxon>Bacteria</taxon>
        <taxon>Pseudomonadati</taxon>
        <taxon>Pseudomonadota</taxon>
        <taxon>Alphaproteobacteria</taxon>
        <taxon>Rhodobacterales</taxon>
        <taxon>Roseobacteraceae</taxon>
        <taxon>Sulfitobacter</taxon>
    </lineage>
</organism>
<sequence>MTQPTDFSALIGSRICHDLISPIGAINNGLELLQMSGDVTPSPEMALISESVRSASARVRFLRIAFGHAGDQMVSPSEVTSILKDIHEAGRLQVTWIPSEPETRRHVRMGFLAMMCVENAMPYGGVIDASARMIEGRADKFNLAPELWDALTGASPLPELSPAQVQFGLLRQWAEEDGRAIHLAQDANRLTLRFD</sequence>
<dbReference type="EMBL" id="CP073581">
    <property type="protein sequence ID" value="QUJ77657.1"/>
    <property type="molecule type" value="Genomic_DNA"/>
</dbReference>
<dbReference type="RefSeq" id="WP_212705850.1">
    <property type="nucleotide sequence ID" value="NZ_CP073581.1"/>
</dbReference>
<dbReference type="AlphaFoldDB" id="A0A975PNA6"/>
<feature type="domain" description="Histidine phosphotransferase ChpT C-terminal" evidence="1">
    <location>
        <begin position="78"/>
        <end position="188"/>
    </location>
</feature>
<dbReference type="Gene3D" id="1.10.287.130">
    <property type="match status" value="1"/>
</dbReference>
<evidence type="ECO:0000313" key="2">
    <source>
        <dbReference type="EMBL" id="QUJ77657.1"/>
    </source>
</evidence>
<evidence type="ECO:0000259" key="1">
    <source>
        <dbReference type="Pfam" id="PF10090"/>
    </source>
</evidence>
<dbReference type="InterPro" id="IPR036890">
    <property type="entry name" value="HATPase_C_sf"/>
</dbReference>
<dbReference type="InterPro" id="IPR018762">
    <property type="entry name" value="ChpT_C"/>
</dbReference>
<gene>
    <name evidence="2" type="ORF">KDD17_06770</name>
</gene>